<keyword evidence="6 7" id="KW-0472">Membrane</keyword>
<dbReference type="PANTHER" id="PTHR43005">
    <property type="entry name" value="BLR7065 PROTEIN"/>
    <property type="match status" value="1"/>
</dbReference>
<evidence type="ECO:0000256" key="2">
    <source>
        <dbReference type="ARBA" id="ARBA00022448"/>
    </source>
</evidence>
<keyword evidence="3" id="KW-1003">Cell membrane</keyword>
<dbReference type="EMBL" id="UINC01126688">
    <property type="protein sequence ID" value="SVD05323.1"/>
    <property type="molecule type" value="Genomic_DNA"/>
</dbReference>
<evidence type="ECO:0000256" key="1">
    <source>
        <dbReference type="ARBA" id="ARBA00004651"/>
    </source>
</evidence>
<dbReference type="GO" id="GO:0005886">
    <property type="term" value="C:plasma membrane"/>
    <property type="evidence" value="ECO:0007669"/>
    <property type="project" value="UniProtKB-SubCell"/>
</dbReference>
<dbReference type="GO" id="GO:0055085">
    <property type="term" value="P:transmembrane transport"/>
    <property type="evidence" value="ECO:0007669"/>
    <property type="project" value="InterPro"/>
</dbReference>
<dbReference type="Pfam" id="PF00528">
    <property type="entry name" value="BPD_transp_1"/>
    <property type="match status" value="1"/>
</dbReference>
<evidence type="ECO:0000313" key="9">
    <source>
        <dbReference type="EMBL" id="SVD05323.1"/>
    </source>
</evidence>
<gene>
    <name evidence="9" type="ORF">METZ01_LOCUS358177</name>
</gene>
<feature type="transmembrane region" description="Helical" evidence="7">
    <location>
        <begin position="84"/>
        <end position="106"/>
    </location>
</feature>
<dbReference type="PROSITE" id="PS50928">
    <property type="entry name" value="ABC_TM1"/>
    <property type="match status" value="1"/>
</dbReference>
<dbReference type="AlphaFoldDB" id="A0A382S601"/>
<evidence type="ECO:0000256" key="3">
    <source>
        <dbReference type="ARBA" id="ARBA00022475"/>
    </source>
</evidence>
<evidence type="ECO:0000256" key="7">
    <source>
        <dbReference type="SAM" id="Phobius"/>
    </source>
</evidence>
<dbReference type="SUPFAM" id="SSF161098">
    <property type="entry name" value="MetI-like"/>
    <property type="match status" value="1"/>
</dbReference>
<dbReference type="PANTHER" id="PTHR43005:SF1">
    <property type="entry name" value="SPERMIDINE_PUTRESCINE TRANSPORT SYSTEM PERMEASE PROTEIN"/>
    <property type="match status" value="1"/>
</dbReference>
<evidence type="ECO:0000259" key="8">
    <source>
        <dbReference type="PROSITE" id="PS50928"/>
    </source>
</evidence>
<name>A0A382S601_9ZZZZ</name>
<feature type="domain" description="ABC transmembrane type-1" evidence="8">
    <location>
        <begin position="1"/>
        <end position="105"/>
    </location>
</feature>
<accession>A0A382S601</accession>
<evidence type="ECO:0000256" key="4">
    <source>
        <dbReference type="ARBA" id="ARBA00022692"/>
    </source>
</evidence>
<evidence type="ECO:0000256" key="6">
    <source>
        <dbReference type="ARBA" id="ARBA00023136"/>
    </source>
</evidence>
<comment type="subcellular location">
    <subcellularLocation>
        <location evidence="1">Cell membrane</location>
        <topology evidence="1">Multi-pass membrane protein</topology>
    </subcellularLocation>
</comment>
<feature type="transmembrane region" description="Helical" evidence="7">
    <location>
        <begin position="24"/>
        <end position="46"/>
    </location>
</feature>
<protein>
    <recommendedName>
        <fullName evidence="8">ABC transmembrane type-1 domain-containing protein</fullName>
    </recommendedName>
</protein>
<sequence length="117" mass="13076">MGLATIPREPVESAMIEGANKFQIFIFIIIPMLKPISVIVITMAMVNSFKVFDLIYVVTRGGPAKSTETLAITMFRESFVMFNMGYGSAISIILTLIILLISFFYMKKSISTETIHI</sequence>
<dbReference type="Gene3D" id="1.10.3720.10">
    <property type="entry name" value="MetI-like"/>
    <property type="match status" value="1"/>
</dbReference>
<proteinExistence type="predicted"/>
<dbReference type="CDD" id="cd06261">
    <property type="entry name" value="TM_PBP2"/>
    <property type="match status" value="1"/>
</dbReference>
<keyword evidence="2" id="KW-0813">Transport</keyword>
<keyword evidence="4 7" id="KW-0812">Transmembrane</keyword>
<reference evidence="9" key="1">
    <citation type="submission" date="2018-05" db="EMBL/GenBank/DDBJ databases">
        <authorList>
            <person name="Lanie J.A."/>
            <person name="Ng W.-L."/>
            <person name="Kazmierczak K.M."/>
            <person name="Andrzejewski T.M."/>
            <person name="Davidsen T.M."/>
            <person name="Wayne K.J."/>
            <person name="Tettelin H."/>
            <person name="Glass J.I."/>
            <person name="Rusch D."/>
            <person name="Podicherti R."/>
            <person name="Tsui H.-C.T."/>
            <person name="Winkler M.E."/>
        </authorList>
    </citation>
    <scope>NUCLEOTIDE SEQUENCE</scope>
</reference>
<dbReference type="InterPro" id="IPR000515">
    <property type="entry name" value="MetI-like"/>
</dbReference>
<keyword evidence="5 7" id="KW-1133">Transmembrane helix</keyword>
<evidence type="ECO:0000256" key="5">
    <source>
        <dbReference type="ARBA" id="ARBA00022989"/>
    </source>
</evidence>
<dbReference type="InterPro" id="IPR035906">
    <property type="entry name" value="MetI-like_sf"/>
</dbReference>
<organism evidence="9">
    <name type="scientific">marine metagenome</name>
    <dbReference type="NCBI Taxonomy" id="408172"/>
    <lineage>
        <taxon>unclassified sequences</taxon>
        <taxon>metagenomes</taxon>
        <taxon>ecological metagenomes</taxon>
    </lineage>
</organism>